<evidence type="ECO:0000313" key="4">
    <source>
        <dbReference type="Proteomes" id="UP001597391"/>
    </source>
</evidence>
<evidence type="ECO:0000259" key="2">
    <source>
        <dbReference type="Pfam" id="PF14340"/>
    </source>
</evidence>
<evidence type="ECO:0000256" key="1">
    <source>
        <dbReference type="SAM" id="Phobius"/>
    </source>
</evidence>
<name>A0ABW5XAC0_9MICO</name>
<accession>A0ABW5XAC0</accession>
<gene>
    <name evidence="3" type="ORF">ACFSYH_02235</name>
</gene>
<feature type="transmembrane region" description="Helical" evidence="1">
    <location>
        <begin position="106"/>
        <end position="125"/>
    </location>
</feature>
<protein>
    <submittedName>
        <fullName evidence="3">DUF4395 domain-containing protein</fullName>
    </submittedName>
</protein>
<feature type="transmembrane region" description="Helical" evidence="1">
    <location>
        <begin position="32"/>
        <end position="51"/>
    </location>
</feature>
<feature type="domain" description="DUF4395" evidence="2">
    <location>
        <begin position="27"/>
        <end position="163"/>
    </location>
</feature>
<sequence>MNQLSVNRAQERPTIGEWRDGYGVPVINERTVRAAAGLLFLGGAFAAVSAFNTGSSVPLRPFGMFFLIDMLIRVIVSDRWSPSLALGGLIVRGQAPEWVGAPQKGFAWGLGIVLAVTSCLAMGTLNLPLAAVMALCGVCLTLLFIEASFGICAGCQLQRLFSRTAPQHCPGEVCPINHTHKDTPHA</sequence>
<dbReference type="RefSeq" id="WP_377464858.1">
    <property type="nucleotide sequence ID" value="NZ_JBHUOP010000001.1"/>
</dbReference>
<keyword evidence="1" id="KW-1133">Transmembrane helix</keyword>
<reference evidence="4" key="1">
    <citation type="journal article" date="2019" name="Int. J. Syst. Evol. Microbiol.">
        <title>The Global Catalogue of Microorganisms (GCM) 10K type strain sequencing project: providing services to taxonomists for standard genome sequencing and annotation.</title>
        <authorList>
            <consortium name="The Broad Institute Genomics Platform"/>
            <consortium name="The Broad Institute Genome Sequencing Center for Infectious Disease"/>
            <person name="Wu L."/>
            <person name="Ma J."/>
        </authorList>
    </citation>
    <scope>NUCLEOTIDE SEQUENCE [LARGE SCALE GENOMIC DNA]</scope>
    <source>
        <strain evidence="4">KCTC 33576</strain>
    </source>
</reference>
<keyword evidence="4" id="KW-1185">Reference proteome</keyword>
<dbReference type="InterPro" id="IPR025508">
    <property type="entry name" value="DUF4395"/>
</dbReference>
<dbReference type="EMBL" id="JBHUOP010000001">
    <property type="protein sequence ID" value="MFD2839391.1"/>
    <property type="molecule type" value="Genomic_DNA"/>
</dbReference>
<comment type="caution">
    <text evidence="3">The sequence shown here is derived from an EMBL/GenBank/DDBJ whole genome shotgun (WGS) entry which is preliminary data.</text>
</comment>
<feature type="transmembrane region" description="Helical" evidence="1">
    <location>
        <begin position="131"/>
        <end position="153"/>
    </location>
</feature>
<dbReference type="Proteomes" id="UP001597391">
    <property type="component" value="Unassembled WGS sequence"/>
</dbReference>
<organism evidence="3 4">
    <name type="scientific">Populibacterium corticicola</name>
    <dbReference type="NCBI Taxonomy" id="1812826"/>
    <lineage>
        <taxon>Bacteria</taxon>
        <taxon>Bacillati</taxon>
        <taxon>Actinomycetota</taxon>
        <taxon>Actinomycetes</taxon>
        <taxon>Micrococcales</taxon>
        <taxon>Jonesiaceae</taxon>
        <taxon>Populibacterium</taxon>
    </lineage>
</organism>
<keyword evidence="1" id="KW-0812">Transmembrane</keyword>
<keyword evidence="1" id="KW-0472">Membrane</keyword>
<dbReference type="Pfam" id="PF14340">
    <property type="entry name" value="DUF4395"/>
    <property type="match status" value="1"/>
</dbReference>
<evidence type="ECO:0000313" key="3">
    <source>
        <dbReference type="EMBL" id="MFD2839391.1"/>
    </source>
</evidence>
<proteinExistence type="predicted"/>